<dbReference type="GO" id="GO:0005840">
    <property type="term" value="C:ribosome"/>
    <property type="evidence" value="ECO:0007669"/>
    <property type="project" value="UniProtKB-KW"/>
</dbReference>
<reference evidence="6" key="1">
    <citation type="submission" date="2010-03" db="EMBL/GenBank/DDBJ databases">
        <title>Atlantic Lepeophtheirus salmonis ESTs and full-length cDNAs.</title>
        <authorList>
            <person name="Yasuike M."/>
            <person name="von Schalburg K."/>
            <person name="Cooper G."/>
            <person name="Leong J."/>
            <person name="Nilsen F."/>
            <person name="Jones S.R.M."/>
            <person name="Koop B.F."/>
        </authorList>
    </citation>
    <scope>NUCLEOTIDE SEQUENCE</scope>
    <source>
        <strain evidence="6">Atlantic form</strain>
        <tissue evidence="6">Mixed tissue</tissue>
    </source>
</reference>
<dbReference type="GO" id="GO:1990904">
    <property type="term" value="C:ribonucleoprotein complex"/>
    <property type="evidence" value="ECO:0007669"/>
    <property type="project" value="UniProtKB-KW"/>
</dbReference>
<accession>D3PHK3</accession>
<dbReference type="InterPro" id="IPR008991">
    <property type="entry name" value="Translation_prot_SH3-like_sf"/>
</dbReference>
<dbReference type="OrthoDB" id="1539250at2759"/>
<evidence type="ECO:0000256" key="1">
    <source>
        <dbReference type="ARBA" id="ARBA00008427"/>
    </source>
</evidence>
<evidence type="ECO:0000256" key="3">
    <source>
        <dbReference type="ARBA" id="ARBA00023274"/>
    </source>
</evidence>
<dbReference type="PANTHER" id="PTHR20981">
    <property type="entry name" value="60S RIBOSOMAL PROTEIN L21"/>
    <property type="match status" value="1"/>
</dbReference>
<dbReference type="GO" id="GO:0006412">
    <property type="term" value="P:translation"/>
    <property type="evidence" value="ECO:0007669"/>
    <property type="project" value="InterPro"/>
</dbReference>
<name>D3PHK3_LEPSM</name>
<dbReference type="Gene3D" id="2.30.30.70">
    <property type="entry name" value="Ribosomal protein L21"/>
    <property type="match status" value="1"/>
</dbReference>
<proteinExistence type="evidence at transcript level"/>
<evidence type="ECO:0000256" key="2">
    <source>
        <dbReference type="ARBA" id="ARBA00022980"/>
    </source>
</evidence>
<dbReference type="FunFam" id="2.30.30.70:FF:000001">
    <property type="entry name" value="60S ribosomal protein L21"/>
    <property type="match status" value="1"/>
</dbReference>
<sequence>MTNPKGYRRGTRHMFAKDFRRHGPLNATTYLRVYRRGDIVDIKGDGSQQKGMPHKIYHGRTGKVYNVTQHALGIIVNKRVGKRILAKRINVRIEHVKPSKCRVDFLNRVKINDIKRRQANESGVKVNLKRQPLGPLKGHLINLKKVGIVDLQPLPYELIA</sequence>
<dbReference type="Gene3D" id="6.10.250.3260">
    <property type="match status" value="1"/>
</dbReference>
<dbReference type="FunFam" id="6.10.250.3260:FF:000001">
    <property type="entry name" value="60S ribosomal protein L21"/>
    <property type="match status" value="1"/>
</dbReference>
<dbReference type="InterPro" id="IPR036948">
    <property type="entry name" value="Ribosomal_eL21_sf"/>
</dbReference>
<evidence type="ECO:0000313" key="6">
    <source>
        <dbReference type="EMBL" id="ADD38039.1"/>
    </source>
</evidence>
<keyword evidence="2 6" id="KW-0689">Ribosomal protein</keyword>
<comment type="similarity">
    <text evidence="1">Belongs to the eukaryotic ribosomal protein eL21 family.</text>
</comment>
<dbReference type="EMBL" id="BT121109">
    <property type="protein sequence ID" value="ADD38039.1"/>
    <property type="molecule type" value="mRNA"/>
</dbReference>
<dbReference type="Pfam" id="PF01157">
    <property type="entry name" value="Ribosomal_L21e"/>
    <property type="match status" value="1"/>
</dbReference>
<dbReference type="GO" id="GO:0003735">
    <property type="term" value="F:structural constituent of ribosome"/>
    <property type="evidence" value="ECO:0007669"/>
    <property type="project" value="InterPro"/>
</dbReference>
<keyword evidence="3" id="KW-0687">Ribonucleoprotein</keyword>
<evidence type="ECO:0000256" key="4">
    <source>
        <dbReference type="ARBA" id="ARBA00035219"/>
    </source>
</evidence>
<dbReference type="SUPFAM" id="SSF50104">
    <property type="entry name" value="Translation proteins SH3-like domain"/>
    <property type="match status" value="1"/>
</dbReference>
<dbReference type="InterPro" id="IPR001147">
    <property type="entry name" value="Ribosomal_eL21"/>
</dbReference>
<evidence type="ECO:0000256" key="5">
    <source>
        <dbReference type="ARBA" id="ARBA00035327"/>
    </source>
</evidence>
<gene>
    <name evidence="6" type="primary">RL21</name>
</gene>
<organism evidence="6">
    <name type="scientific">Lepeophtheirus salmonis</name>
    <name type="common">Salmon louse</name>
    <name type="synonym">Caligus salmonis</name>
    <dbReference type="NCBI Taxonomy" id="72036"/>
    <lineage>
        <taxon>Eukaryota</taxon>
        <taxon>Metazoa</taxon>
        <taxon>Ecdysozoa</taxon>
        <taxon>Arthropoda</taxon>
        <taxon>Crustacea</taxon>
        <taxon>Multicrustacea</taxon>
        <taxon>Hexanauplia</taxon>
        <taxon>Copepoda</taxon>
        <taxon>Siphonostomatoida</taxon>
        <taxon>Caligidae</taxon>
        <taxon>Lepeophtheirus</taxon>
    </lineage>
</organism>
<protein>
    <recommendedName>
        <fullName evidence="4">Large ribosomal subunit protein eL21</fullName>
    </recommendedName>
    <alternativeName>
        <fullName evidence="5">60S ribosomal protein L21</fullName>
    </alternativeName>
</protein>
<dbReference type="InterPro" id="IPR018259">
    <property type="entry name" value="Ribosomal_eL21_CS"/>
</dbReference>
<dbReference type="PROSITE" id="PS01171">
    <property type="entry name" value="RIBOSOMAL_L21E"/>
    <property type="match status" value="1"/>
</dbReference>
<dbReference type="AlphaFoldDB" id="D3PHK3"/>